<gene>
    <name evidence="3" type="ORF">ACFSJ0_55230</name>
</gene>
<dbReference type="InterPro" id="IPR046538">
    <property type="entry name" value="DUF6603"/>
</dbReference>
<feature type="compositionally biased region" description="Low complexity" evidence="1">
    <location>
        <begin position="721"/>
        <end position="738"/>
    </location>
</feature>
<proteinExistence type="predicted"/>
<feature type="region of interest" description="Disordered" evidence="1">
    <location>
        <begin position="721"/>
        <end position="748"/>
    </location>
</feature>
<reference evidence="4" key="1">
    <citation type="journal article" date="2019" name="Int. J. Syst. Evol. Microbiol.">
        <title>The Global Catalogue of Microorganisms (GCM) 10K type strain sequencing project: providing services to taxonomists for standard genome sequencing and annotation.</title>
        <authorList>
            <consortium name="The Broad Institute Genomics Platform"/>
            <consortium name="The Broad Institute Genome Sequencing Center for Infectious Disease"/>
            <person name="Wu L."/>
            <person name="Ma J."/>
        </authorList>
    </citation>
    <scope>NUCLEOTIDE SEQUENCE [LARGE SCALE GENOMIC DNA]</scope>
    <source>
        <strain evidence="4">CGMCC 1.15399</strain>
    </source>
</reference>
<protein>
    <submittedName>
        <fullName evidence="3">DUF6603 domain-containing protein</fullName>
    </submittedName>
</protein>
<sequence>MDLQRLKQYLDGLTDPIALTAADTELPTELRDFLGTTPNQRILVSPGIDGVTLQGSTLTIAGKSGELWPVAGIAGLQTTVDDIVVTLVDGAVPSVSATATGTAQLKHAVSAPVTLVSHREGDTGGWRLTLAADETGLSPNELLMLHDPSGNSPFAIPPDLLDPMTKAAKVLAGGLDILFYPGKDLETYLTFAVELPSVRWPIIPSVLELNGIGVRAQTSGVSFSMLLLGHVGVGDTPMDVGIGMQPGAHWYASLTPAGDTAFPGLAELAAWACPDITSDVTSAFGSIGLSSEYFDAAIKAVEAGFDIELYALDYLHVDSLLSIAGLEFDVVAQFPAFEVHGSYEGSAALTEVLREFDLPTEGIPKELTISAARFSAQPADGSYLVGFVVDGVWRLGPMELTELGVTVSYSAAGGAEATIGGEVRLGDSIALSLLAEYDSAGGWTFEGSTLPGSALDVGDLVKALEDLFKADKIPMALDTLALHDLKLSYQTTSGKFAFTCAGDMTISEVPLRLVTDIEVVPHGAAYTTTFDGRLEVAVPVDGDVLDLRLGAHFAEDPAAKRFTATYSHADPDPVPGVQSLVAAFSPQAAQYVPEGVTVDIDDATFALDETTGDGAAPVTAYLFGVEIDAAVDLRHLPLVGDHFTGETLMGVSPLRITAASAPMTAAQVKALNAMLLKPNSPTEPEPISPMPERDTAAGFAIDGELRLGPLRQPLALPVADTATPSAAATTDAEPAVSAPDPAQAQTGDNVKWVKIHRGVGPVQIERVGLAYRQGDDPRLAVLLDAAITAAGLTLSLDGLEAGLPMSDPAAEPSFDLAGLGLSYTSGPVRIDGAFLKGEIQYKGTTCLSYGGGAQIKTEEFGLAAIGSYAQLPDHVAKGPSLFVYAYLDQPIGGPPFFFVRGLAAGFGYNRKLLPPPLDAIATFPLVAEAVGAPPAATLADELKQLADHLPPSLGDSFLTVGIHFTSFQMIDSFVLVTAAFGRRFEVDLLGLSTLVLPAPVPGTAPAAGKTPIAEVQLALRATFVPDDGYLSASAQLTRNSFLLSRDCHLAGGFAFSTWFAGEHDGDFVLTAGGYHPHFPVPTHYPVVPRLSFSWQVTKQFALSGTAYYALTPAALMAGGSLNATYHDGSLHAWFDASMDFLIGWQPYHYEASIHVGVGVTYTYSFFGKHTVNAHVGTDVHIWGPDFAGTATIHLSVVTFTISFGSGKKSKPAALSWDQFRAAMLPGEIVTLSLRSDTRQTSGDSAGTGANLGVADPAGLVIVTDSVIPSTKGLSGPQGEPLATDEAATGFGVGPTGHGAGTVTTTHNITITRDGGPVDGQFVYTPIRKNLPFALWGTKITPSTGDPSLVPGLLTGYEIRPHAAAEPADPPSLNRTELQAAGSLSDVRDAIDLVTPPPFTPASGSADQRAEAINGSIADAQVSAARAAVAEALAGGAEIDLRAFRTSHFHEIPQVAEYV</sequence>
<dbReference type="Proteomes" id="UP001597097">
    <property type="component" value="Unassembled WGS sequence"/>
</dbReference>
<evidence type="ECO:0000313" key="4">
    <source>
        <dbReference type="Proteomes" id="UP001597097"/>
    </source>
</evidence>
<evidence type="ECO:0000313" key="3">
    <source>
        <dbReference type="EMBL" id="MFD1546276.1"/>
    </source>
</evidence>
<evidence type="ECO:0000259" key="2">
    <source>
        <dbReference type="Pfam" id="PF20248"/>
    </source>
</evidence>
<comment type="caution">
    <text evidence="3">The sequence shown here is derived from an EMBL/GenBank/DDBJ whole genome shotgun (WGS) entry which is preliminary data.</text>
</comment>
<feature type="domain" description="DUF6603" evidence="2">
    <location>
        <begin position="755"/>
        <end position="1248"/>
    </location>
</feature>
<dbReference type="RefSeq" id="WP_219536408.1">
    <property type="nucleotide sequence ID" value="NZ_JAHKRM010000030.1"/>
</dbReference>
<feature type="region of interest" description="Disordered" evidence="1">
    <location>
        <begin position="1270"/>
        <end position="1300"/>
    </location>
</feature>
<dbReference type="Pfam" id="PF20248">
    <property type="entry name" value="DUF6603"/>
    <property type="match status" value="1"/>
</dbReference>
<keyword evidence="4" id="KW-1185">Reference proteome</keyword>
<evidence type="ECO:0000256" key="1">
    <source>
        <dbReference type="SAM" id="MobiDB-lite"/>
    </source>
</evidence>
<feature type="compositionally biased region" description="Gly residues" evidence="1">
    <location>
        <begin position="1290"/>
        <end position="1299"/>
    </location>
</feature>
<accession>A0ABW4GTU9</accession>
<name>A0ABW4GTU9_9ACTN</name>
<organism evidence="3 4">
    <name type="scientific">Nonomuraea guangzhouensis</name>
    <dbReference type="NCBI Taxonomy" id="1291555"/>
    <lineage>
        <taxon>Bacteria</taxon>
        <taxon>Bacillati</taxon>
        <taxon>Actinomycetota</taxon>
        <taxon>Actinomycetes</taxon>
        <taxon>Streptosporangiales</taxon>
        <taxon>Streptosporangiaceae</taxon>
        <taxon>Nonomuraea</taxon>
    </lineage>
</organism>
<dbReference type="EMBL" id="JBHUCM010000064">
    <property type="protein sequence ID" value="MFD1546276.1"/>
    <property type="molecule type" value="Genomic_DNA"/>
</dbReference>